<evidence type="ECO:0000313" key="1">
    <source>
        <dbReference type="EMBL" id="AEV33503.1"/>
    </source>
</evidence>
<name>G8R8B0_OWEHD</name>
<dbReference type="eggNOG" id="COG0421">
    <property type="taxonomic scope" value="Bacteria"/>
</dbReference>
<dbReference type="KEGG" id="oho:Oweho_2534"/>
<dbReference type="AlphaFoldDB" id="G8R8B0"/>
<dbReference type="EMBL" id="CP003156">
    <property type="protein sequence ID" value="AEV33503.1"/>
    <property type="molecule type" value="Genomic_DNA"/>
</dbReference>
<dbReference type="HOGENOM" id="CLU_107100_0_0_10"/>
<sequence length="218" mass="24227">MPSKSIKKVLSFLWPIISKVESQYNGTLEISWYNGRKMLNSKNANYSYGKLQKVLVFGLSKMTFSKQAPVLILGLGGGSIIRPLRNRFGCTGKITAVECDEVVFKLSETEFDISKSGNVNKVLADAFTYVENCNETYGLIIVDLFVDNIVPVAFYSIPFWENLLAITQQGGSILFNAGLYIRGDSSILKVASFLNEKAKVIILENVEDANTLVLARFE</sequence>
<keyword evidence="2" id="KW-1185">Reference proteome</keyword>
<dbReference type="Proteomes" id="UP000005631">
    <property type="component" value="Chromosome"/>
</dbReference>
<dbReference type="CDD" id="cd02440">
    <property type="entry name" value="AdoMet_MTases"/>
    <property type="match status" value="1"/>
</dbReference>
<gene>
    <name evidence="1" type="ordered locus">Oweho_2534</name>
</gene>
<accession>G8R8B0</accession>
<organism evidence="1 2">
    <name type="scientific">Owenweeksia hongkongensis (strain DSM 17368 / CIP 108786 / JCM 12287 / NRRL B-23963 / UST20020801)</name>
    <dbReference type="NCBI Taxonomy" id="926562"/>
    <lineage>
        <taxon>Bacteria</taxon>
        <taxon>Pseudomonadati</taxon>
        <taxon>Bacteroidota</taxon>
        <taxon>Flavobacteriia</taxon>
        <taxon>Flavobacteriales</taxon>
        <taxon>Owenweeksiaceae</taxon>
        <taxon>Owenweeksia</taxon>
    </lineage>
</organism>
<dbReference type="Pfam" id="PF01564">
    <property type="entry name" value="Spermine_synth"/>
    <property type="match status" value="1"/>
</dbReference>
<dbReference type="OrthoDB" id="650847at2"/>
<dbReference type="InterPro" id="IPR029063">
    <property type="entry name" value="SAM-dependent_MTases_sf"/>
</dbReference>
<proteinExistence type="predicted"/>
<dbReference type="STRING" id="926562.Oweho_2534"/>
<protein>
    <submittedName>
        <fullName evidence="1">Spermidine synthase</fullName>
    </submittedName>
</protein>
<dbReference type="Gene3D" id="3.40.50.150">
    <property type="entry name" value="Vaccinia Virus protein VP39"/>
    <property type="match status" value="1"/>
</dbReference>
<evidence type="ECO:0000313" key="2">
    <source>
        <dbReference type="Proteomes" id="UP000005631"/>
    </source>
</evidence>
<reference evidence="1 2" key="1">
    <citation type="journal article" date="2012" name="Stand. Genomic Sci.">
        <title>Genome sequence of the orange-pigmented seawater bacterium Owenweeksia hongkongensis type strain (UST20020801(T)).</title>
        <authorList>
            <person name="Riedel T."/>
            <person name="Held B."/>
            <person name="Nolan M."/>
            <person name="Lucas S."/>
            <person name="Lapidus A."/>
            <person name="Tice H."/>
            <person name="Del Rio T.G."/>
            <person name="Cheng J.F."/>
            <person name="Han C."/>
            <person name="Tapia R."/>
            <person name="Goodwin L.A."/>
            <person name="Pitluck S."/>
            <person name="Liolios K."/>
            <person name="Mavromatis K."/>
            <person name="Pagani I."/>
            <person name="Ivanova N."/>
            <person name="Mikhailova N."/>
            <person name="Pati A."/>
            <person name="Chen A."/>
            <person name="Palaniappan K."/>
            <person name="Rohde M."/>
            <person name="Tindall B.J."/>
            <person name="Detter J.C."/>
            <person name="Goker M."/>
            <person name="Woyke T."/>
            <person name="Bristow J."/>
            <person name="Eisen J.A."/>
            <person name="Markowitz V."/>
            <person name="Hugenholtz P."/>
            <person name="Klenk H.P."/>
            <person name="Kyrpides N.C."/>
        </authorList>
    </citation>
    <scope>NUCLEOTIDE SEQUENCE</scope>
    <source>
        <strain evidence="2">DSM 17368 / JCM 12287 / NRRL B-23963</strain>
    </source>
</reference>
<dbReference type="SUPFAM" id="SSF53335">
    <property type="entry name" value="S-adenosyl-L-methionine-dependent methyltransferases"/>
    <property type="match status" value="1"/>
</dbReference>